<dbReference type="Pfam" id="PF00005">
    <property type="entry name" value="ABC_tran"/>
    <property type="match status" value="1"/>
</dbReference>
<dbReference type="NCBIfam" id="TIGR04521">
    <property type="entry name" value="ECF_ATPase_2"/>
    <property type="match status" value="1"/>
</dbReference>
<dbReference type="InterPro" id="IPR030946">
    <property type="entry name" value="EcfA2"/>
</dbReference>
<dbReference type="EC" id="7.-.-.-" evidence="8"/>
<accession>A0A975AGE6</accession>
<evidence type="ECO:0000256" key="3">
    <source>
        <dbReference type="ARBA" id="ARBA00022475"/>
    </source>
</evidence>
<dbReference type="GO" id="GO:0042626">
    <property type="term" value="F:ATPase-coupled transmembrane transporter activity"/>
    <property type="evidence" value="ECO:0007669"/>
    <property type="project" value="TreeGrafter"/>
</dbReference>
<evidence type="ECO:0000256" key="7">
    <source>
        <dbReference type="ARBA" id="ARBA00023136"/>
    </source>
</evidence>
<dbReference type="FunFam" id="3.40.50.300:FF:000224">
    <property type="entry name" value="Energy-coupling factor transporter ATP-binding protein EcfA"/>
    <property type="match status" value="1"/>
</dbReference>
<dbReference type="GO" id="GO:0005524">
    <property type="term" value="F:ATP binding"/>
    <property type="evidence" value="ECO:0007669"/>
    <property type="project" value="UniProtKB-UniRule"/>
</dbReference>
<proteinExistence type="inferred from homology"/>
<feature type="domain" description="ABC transporter" evidence="9">
    <location>
        <begin position="3"/>
        <end position="245"/>
    </location>
</feature>
<dbReference type="RefSeq" id="WP_207298804.1">
    <property type="nucleotide sequence ID" value="NZ_CP071444.1"/>
</dbReference>
<dbReference type="PANTHER" id="PTHR43553">
    <property type="entry name" value="HEAVY METAL TRANSPORTER"/>
    <property type="match status" value="1"/>
</dbReference>
<keyword evidence="4 8" id="KW-0547">Nucleotide-binding</keyword>
<keyword evidence="6" id="KW-1278">Translocase</keyword>
<keyword evidence="7 8" id="KW-0472">Membrane</keyword>
<evidence type="ECO:0000256" key="8">
    <source>
        <dbReference type="RuleBase" id="RU365104"/>
    </source>
</evidence>
<dbReference type="InterPro" id="IPR027417">
    <property type="entry name" value="P-loop_NTPase"/>
</dbReference>
<dbReference type="InterPro" id="IPR017871">
    <property type="entry name" value="ABC_transporter-like_CS"/>
</dbReference>
<comment type="subcellular location">
    <subcellularLocation>
        <location evidence="1 8">Cell membrane</location>
        <topology evidence="1 8">Peripheral membrane protein</topology>
    </subcellularLocation>
</comment>
<evidence type="ECO:0000256" key="5">
    <source>
        <dbReference type="ARBA" id="ARBA00022840"/>
    </source>
</evidence>
<reference evidence="10" key="1">
    <citation type="submission" date="2021-03" db="EMBL/GenBank/DDBJ databases">
        <title>Alkalibacter marinus sp. nov., isolated from tidal flat sediment.</title>
        <authorList>
            <person name="Namirimu T."/>
            <person name="Yang J.-A."/>
            <person name="Yang S.-H."/>
            <person name="Kim Y.-J."/>
            <person name="Kwon K.K."/>
        </authorList>
    </citation>
    <scope>NUCLEOTIDE SEQUENCE</scope>
    <source>
        <strain evidence="10">ES005</strain>
    </source>
</reference>
<name>A0A975AGE6_9FIRM</name>
<evidence type="ECO:0000256" key="2">
    <source>
        <dbReference type="ARBA" id="ARBA00022448"/>
    </source>
</evidence>
<comment type="similarity">
    <text evidence="8">Belongs to the ABC transporter superfamily. Energy-coupling factor EcfA family.</text>
</comment>
<dbReference type="PROSITE" id="PS00211">
    <property type="entry name" value="ABC_TRANSPORTER_1"/>
    <property type="match status" value="1"/>
</dbReference>
<dbReference type="GO" id="GO:0016887">
    <property type="term" value="F:ATP hydrolysis activity"/>
    <property type="evidence" value="ECO:0007669"/>
    <property type="project" value="InterPro"/>
</dbReference>
<evidence type="ECO:0000313" key="10">
    <source>
        <dbReference type="EMBL" id="QSX07459.1"/>
    </source>
</evidence>
<dbReference type="CDD" id="cd03225">
    <property type="entry name" value="ABC_cobalt_CbiO_domain1"/>
    <property type="match status" value="1"/>
</dbReference>
<sequence length="287" mass="31898">MSIDIKNLSHIYSEGTPFESIALDQVTATIEKGTFIGLIGHTGSGKSTLIQHLNVLLKPTGGTVFLDELDINAKNVNPKTIRQKVGLVFQYPEHQLFEETVAKDVAFGPTNLGLKKDEIEKRVQQAIELVGLDYDTVKDKSPFELSGGQMRRVAIAGVLAMEPEVLVLDEPTAGLDPKGRDDILRVIRSLHETNKITVVLVSHSMEDIAKFVDKIMVMSKGKLALYDTPENVFSQAEMLENIGLAVPQVTYLMRELKKTDPLVNQNAYTLEQAQEEIVKMIRRKQDA</sequence>
<dbReference type="Proteomes" id="UP000663499">
    <property type="component" value="Chromosome"/>
</dbReference>
<dbReference type="NCBIfam" id="NF010158">
    <property type="entry name" value="PRK13637.1"/>
    <property type="match status" value="1"/>
</dbReference>
<evidence type="ECO:0000256" key="4">
    <source>
        <dbReference type="ARBA" id="ARBA00022741"/>
    </source>
</evidence>
<dbReference type="EMBL" id="CP071444">
    <property type="protein sequence ID" value="QSX07459.1"/>
    <property type="molecule type" value="Genomic_DNA"/>
</dbReference>
<dbReference type="PANTHER" id="PTHR43553:SF27">
    <property type="entry name" value="ENERGY-COUPLING FACTOR TRANSPORTER ATP-BINDING PROTEIN ECFA2"/>
    <property type="match status" value="1"/>
</dbReference>
<gene>
    <name evidence="10" type="ORF">J0B03_06325</name>
</gene>
<dbReference type="AlphaFoldDB" id="A0A975AGE6"/>
<comment type="subunit">
    <text evidence="8">Forms a stable energy-coupling factor (ECF) transporter complex composed of 2 membrane-embedded substrate-binding proteins (S component), 2 ATP-binding proteins (A component) and 2 transmembrane proteins (T component).</text>
</comment>
<dbReference type="KEGG" id="alka:J0B03_06325"/>
<evidence type="ECO:0000256" key="6">
    <source>
        <dbReference type="ARBA" id="ARBA00022967"/>
    </source>
</evidence>
<evidence type="ECO:0000259" key="9">
    <source>
        <dbReference type="PROSITE" id="PS50893"/>
    </source>
</evidence>
<protein>
    <recommendedName>
        <fullName evidence="8">Energy-coupling factor transporter ATP-binding protein EcfA2</fullName>
        <ecNumber evidence="8">7.-.-.-</ecNumber>
    </recommendedName>
</protein>
<keyword evidence="11" id="KW-1185">Reference proteome</keyword>
<dbReference type="GO" id="GO:0043190">
    <property type="term" value="C:ATP-binding cassette (ABC) transporter complex"/>
    <property type="evidence" value="ECO:0007669"/>
    <property type="project" value="TreeGrafter"/>
</dbReference>
<dbReference type="SUPFAM" id="SSF52540">
    <property type="entry name" value="P-loop containing nucleoside triphosphate hydrolases"/>
    <property type="match status" value="1"/>
</dbReference>
<keyword evidence="3 8" id="KW-1003">Cell membrane</keyword>
<dbReference type="SMART" id="SM00382">
    <property type="entry name" value="AAA"/>
    <property type="match status" value="1"/>
</dbReference>
<evidence type="ECO:0000256" key="1">
    <source>
        <dbReference type="ARBA" id="ARBA00004202"/>
    </source>
</evidence>
<dbReference type="InterPro" id="IPR003593">
    <property type="entry name" value="AAA+_ATPase"/>
</dbReference>
<evidence type="ECO:0000313" key="11">
    <source>
        <dbReference type="Proteomes" id="UP000663499"/>
    </source>
</evidence>
<dbReference type="InterPro" id="IPR003439">
    <property type="entry name" value="ABC_transporter-like_ATP-bd"/>
</dbReference>
<comment type="function">
    <text evidence="8">ATP-binding (A) component of a common energy-coupling factor (ECF) ABC-transporter complex.</text>
</comment>
<dbReference type="InterPro" id="IPR015856">
    <property type="entry name" value="ABC_transpr_CbiO/EcfA_su"/>
</dbReference>
<organism evidence="10 11">
    <name type="scientific">Alkalibacter rhizosphaerae</name>
    <dbReference type="NCBI Taxonomy" id="2815577"/>
    <lineage>
        <taxon>Bacteria</taxon>
        <taxon>Bacillati</taxon>
        <taxon>Bacillota</taxon>
        <taxon>Clostridia</taxon>
        <taxon>Eubacteriales</taxon>
        <taxon>Eubacteriaceae</taxon>
        <taxon>Alkalibacter</taxon>
    </lineage>
</organism>
<dbReference type="InterPro" id="IPR050095">
    <property type="entry name" value="ECF_ABC_transporter_ATP-bd"/>
</dbReference>
<dbReference type="Gene3D" id="3.40.50.300">
    <property type="entry name" value="P-loop containing nucleotide triphosphate hydrolases"/>
    <property type="match status" value="1"/>
</dbReference>
<dbReference type="PROSITE" id="PS50893">
    <property type="entry name" value="ABC_TRANSPORTER_2"/>
    <property type="match status" value="1"/>
</dbReference>
<keyword evidence="5 8" id="KW-0067">ATP-binding</keyword>
<keyword evidence="2 8" id="KW-0813">Transport</keyword>